<organism evidence="2 3">
    <name type="scientific">Chishuiella changwenlii</name>
    <dbReference type="NCBI Taxonomy" id="1434701"/>
    <lineage>
        <taxon>Bacteria</taxon>
        <taxon>Pseudomonadati</taxon>
        <taxon>Bacteroidota</taxon>
        <taxon>Flavobacteriia</taxon>
        <taxon>Flavobacteriales</taxon>
        <taxon>Weeksellaceae</taxon>
        <taxon>Chishuiella</taxon>
    </lineage>
</organism>
<sequence length="99" mass="11709">MSEIKLLQELHEMKTLIKQNYINDKPILTSKELEYYLGFSYSTISKLTSCKLIPFSKPTNGALFFSKEKIHEWIDKHSIQSEDDAEKLYQSYNKKRKSK</sequence>
<dbReference type="OrthoDB" id="597977at2"/>
<name>A0A1M6UV71_9FLAO</name>
<dbReference type="GeneID" id="78400517"/>
<reference evidence="1" key="1">
    <citation type="journal article" date="2014" name="Int. J. Syst. Evol. Microbiol.">
        <title>Complete genome of a new Firmicutes species belonging to the dominant human colonic microbiota ('Ruminococcus bicirculans') reveals two chromosomes and a selective capacity to utilize plant glucans.</title>
        <authorList>
            <consortium name="NISC Comparative Sequencing Program"/>
            <person name="Wegmann U."/>
            <person name="Louis P."/>
            <person name="Goesmann A."/>
            <person name="Henrissat B."/>
            <person name="Duncan S.H."/>
            <person name="Flint H.J."/>
        </authorList>
    </citation>
    <scope>NUCLEOTIDE SEQUENCE</scope>
    <source>
        <strain evidence="1">CGMCC 1.12707</strain>
    </source>
</reference>
<reference evidence="4" key="4">
    <citation type="journal article" date="2019" name="Int. J. Syst. Evol. Microbiol.">
        <title>The Global Catalogue of Microorganisms (GCM) 10K type strain sequencing project: providing services to taxonomists for standard genome sequencing and annotation.</title>
        <authorList>
            <consortium name="The Broad Institute Genomics Platform"/>
            <consortium name="The Broad Institute Genome Sequencing Center for Infectious Disease"/>
            <person name="Wu L."/>
            <person name="Ma J."/>
        </authorList>
    </citation>
    <scope>NUCLEOTIDE SEQUENCE [LARGE SCALE GENOMIC DNA]</scope>
    <source>
        <strain evidence="4">CGMCC 1.12707</strain>
    </source>
</reference>
<proteinExistence type="predicted"/>
<keyword evidence="4" id="KW-1185">Reference proteome</keyword>
<evidence type="ECO:0000313" key="4">
    <source>
        <dbReference type="Proteomes" id="UP000650994"/>
    </source>
</evidence>
<evidence type="ECO:0000313" key="1">
    <source>
        <dbReference type="EMBL" id="GGF07883.1"/>
    </source>
</evidence>
<dbReference type="RefSeq" id="WP_072929972.1">
    <property type="nucleotide sequence ID" value="NZ_BMFL01000020.1"/>
</dbReference>
<gene>
    <name evidence="1" type="ORF">GCM10010984_26320</name>
    <name evidence="2" type="ORF">SAMN05443634_10376</name>
</gene>
<reference evidence="3" key="2">
    <citation type="submission" date="2016-11" db="EMBL/GenBank/DDBJ databases">
        <authorList>
            <person name="Varghese N."/>
            <person name="Submissions S."/>
        </authorList>
    </citation>
    <scope>NUCLEOTIDE SEQUENCE [LARGE SCALE GENOMIC DNA]</scope>
    <source>
        <strain evidence="3">DSM 27989</strain>
    </source>
</reference>
<dbReference type="AlphaFoldDB" id="A0A1M6UV71"/>
<dbReference type="EMBL" id="BMFL01000020">
    <property type="protein sequence ID" value="GGF07883.1"/>
    <property type="molecule type" value="Genomic_DNA"/>
</dbReference>
<dbReference type="STRING" id="1434701.SAMN05443634_10376"/>
<dbReference type="Proteomes" id="UP000650994">
    <property type="component" value="Unassembled WGS sequence"/>
</dbReference>
<protein>
    <submittedName>
        <fullName evidence="2">Transcriptional regulator, AlpA family</fullName>
    </submittedName>
</protein>
<evidence type="ECO:0000313" key="3">
    <source>
        <dbReference type="Proteomes" id="UP000184120"/>
    </source>
</evidence>
<accession>A0A1M6UV71</accession>
<reference evidence="1" key="5">
    <citation type="submission" date="2024-05" db="EMBL/GenBank/DDBJ databases">
        <authorList>
            <person name="Sun Q."/>
            <person name="Zhou Y."/>
        </authorList>
    </citation>
    <scope>NUCLEOTIDE SEQUENCE</scope>
    <source>
        <strain evidence="1">CGMCC 1.12707</strain>
    </source>
</reference>
<reference evidence="2" key="3">
    <citation type="submission" date="2016-11" db="EMBL/GenBank/DDBJ databases">
        <authorList>
            <person name="Jaros S."/>
            <person name="Januszkiewicz K."/>
            <person name="Wedrychowicz H."/>
        </authorList>
    </citation>
    <scope>NUCLEOTIDE SEQUENCE [LARGE SCALE GENOMIC DNA]</scope>
    <source>
        <strain evidence="2">DSM 27989</strain>
    </source>
</reference>
<dbReference type="EMBL" id="FRBH01000003">
    <property type="protein sequence ID" value="SHK73073.1"/>
    <property type="molecule type" value="Genomic_DNA"/>
</dbReference>
<evidence type="ECO:0000313" key="2">
    <source>
        <dbReference type="EMBL" id="SHK73073.1"/>
    </source>
</evidence>
<dbReference type="Proteomes" id="UP000184120">
    <property type="component" value="Unassembled WGS sequence"/>
</dbReference>